<comment type="cofactor">
    <cofactor evidence="1">
        <name>Mn(2+)</name>
        <dbReference type="ChEBI" id="CHEBI:29035"/>
    </cofactor>
</comment>
<dbReference type="Gene3D" id="3.30.160.380">
    <property type="entry name" value="Dicer dimerisation domain"/>
    <property type="match status" value="1"/>
</dbReference>
<keyword evidence="5" id="KW-0378">Hydrolase</keyword>
<evidence type="ECO:0000256" key="11">
    <source>
        <dbReference type="PROSITE-ProRule" id="PRU00657"/>
    </source>
</evidence>
<evidence type="ECO:0000313" key="18">
    <source>
        <dbReference type="Proteomes" id="UP000290288"/>
    </source>
</evidence>
<evidence type="ECO:0000256" key="2">
    <source>
        <dbReference type="ARBA" id="ARBA00022723"/>
    </source>
</evidence>
<evidence type="ECO:0000256" key="4">
    <source>
        <dbReference type="ARBA" id="ARBA00022741"/>
    </source>
</evidence>
<proteinExistence type="inferred from homology"/>
<dbReference type="InterPro" id="IPR006935">
    <property type="entry name" value="Helicase/UvrB_N"/>
</dbReference>
<keyword evidence="4" id="KW-0547">Nucleotide-binding</keyword>
<evidence type="ECO:0000313" key="17">
    <source>
        <dbReference type="EMBL" id="RXW17969.1"/>
    </source>
</evidence>
<dbReference type="GO" id="GO:0031047">
    <property type="term" value="P:regulatory ncRNA-mediated gene silencing"/>
    <property type="evidence" value="ECO:0007669"/>
    <property type="project" value="UniProtKB-KW"/>
</dbReference>
<feature type="region of interest" description="Disordered" evidence="12">
    <location>
        <begin position="519"/>
        <end position="543"/>
    </location>
</feature>
<dbReference type="Gene3D" id="1.10.1520.10">
    <property type="entry name" value="Ribonuclease III domain"/>
    <property type="match status" value="2"/>
</dbReference>
<keyword evidence="7" id="KW-0067">ATP-binding</keyword>
<comment type="caution">
    <text evidence="17">The sequence shown here is derived from an EMBL/GenBank/DDBJ whole genome shotgun (WGS) entry which is preliminary data.</text>
</comment>
<evidence type="ECO:0000256" key="7">
    <source>
        <dbReference type="ARBA" id="ARBA00022840"/>
    </source>
</evidence>
<dbReference type="InterPro" id="IPR038248">
    <property type="entry name" value="Dicer_dimer_sf"/>
</dbReference>
<dbReference type="Gene3D" id="3.40.50.300">
    <property type="entry name" value="P-loop containing nucleotide triphosphate hydrolases"/>
    <property type="match status" value="2"/>
</dbReference>
<keyword evidence="8" id="KW-0460">Magnesium</keyword>
<dbReference type="InterPro" id="IPR027417">
    <property type="entry name" value="P-loop_NTPase"/>
</dbReference>
<dbReference type="InterPro" id="IPR001650">
    <property type="entry name" value="Helicase_C-like"/>
</dbReference>
<dbReference type="SMART" id="SM00535">
    <property type="entry name" value="RIBOc"/>
    <property type="match status" value="2"/>
</dbReference>
<accession>A0A4Q2DEK6</accession>
<evidence type="ECO:0000256" key="5">
    <source>
        <dbReference type="ARBA" id="ARBA00022801"/>
    </source>
</evidence>
<dbReference type="PROSITE" id="PS51194">
    <property type="entry name" value="HELICASE_CTER"/>
    <property type="match status" value="1"/>
</dbReference>
<dbReference type="GO" id="GO:0004386">
    <property type="term" value="F:helicase activity"/>
    <property type="evidence" value="ECO:0007669"/>
    <property type="project" value="UniProtKB-KW"/>
</dbReference>
<dbReference type="PROSITE" id="PS51192">
    <property type="entry name" value="HELICASE_ATP_BIND_1"/>
    <property type="match status" value="1"/>
</dbReference>
<evidence type="ECO:0000259" key="13">
    <source>
        <dbReference type="PROSITE" id="PS50142"/>
    </source>
</evidence>
<keyword evidence="11" id="KW-0694">RNA-binding</keyword>
<dbReference type="SUPFAM" id="SSF69065">
    <property type="entry name" value="RNase III domain-like"/>
    <property type="match status" value="2"/>
</dbReference>
<sequence>MTVDIANAPFATPQGQVARKYQEEIFQQAQKGNVIAYLRTGSGKTLISVLLIRWMSTQEKARGKIIVFFVPKVSLVEQQARYIEKETGLRVDRLHGTVALKFSDRQGWKKKFESHDVVVITAQLFLELITHSLWSIDKVSLMVYDECHHARKNHPYNGIMREYAQIQDKFRRPKIFGMTASPYWNEKNPALSLWTLETNLQSKIVGVHEHVEELQANFNRLDEVIHQYPYPPTTYEEYPKPTLFETLKTFEVNDPVLFEQLDIPWSKVEMRHYMTLNNLGPYCASLYLFAEMQHHMSAALIKAKDVLAANSQNDAMELDVAPPNCPPIGMFDILDIWDDFAPFFESAESDSALPIPVPMAWCSPKVRALVDIIQSHRKENFQCIIFVEQRQVASCLAKVLEVIPDLQGFVKCAHLVGQGVNSEGVSNQMHAFKGDPIKLFREKTANVLIATSVAEEGLDFPACDLVIRFDPLQHLVGYVQSRGRARSEASKYIIMIQQGNIAQLERYRALQQGESELSRTYHTQRNAGENDAAKEDESDDPYETIDPFDVAERDRIVVPSTGAVLTYDNAMGLLNHLCVLIPRDAFTPQHKPIYTGEYQSRLRLPSGLPLAPKHLCYIGYPKRSKKEAKRSVAFLAVKHLLRLNVFNEYLLPTSQEGVDADDDEDDVRKMRAKNLSGKLPPDAMEVSVKDPWCLGEKLWLHTVLVDGREAAGLVTGTALPPATVFHKGREIRLGGCTPFSLDEEGIDQPQRIMDAFTKWGIRARNTGRPIEEKCSLFFVPLKDGKIDFDSMQDLVTHRPSRDWTNIREDMADDIFVFNLNEPGRTYRLERIRSDLTMPSEPSKDSPASPFPTYHAYFVDKWTRKQREPMVPIDGPLIEATNLPKYRDGGHFLNGEAPSLRKVETAPLILPQGCCSWVPFSHDLSIAFEALPVLCRRLTDAYRVRGARWDLRLPHISENLMIEALTLPTALRPFNNQRLETLGDAVLELSTTIHLLNEYPNRHEGQLSNLRQQFISNRYLLNRAREFGLEHYISCEVTSNHAWRYTIPEGEEDQVSPERYVTVIYPRRSLQDCMEALLGASFLQGGILMALRTGTSLGLNFGGPLPWSLRYKRSGAEVPVTSLFTTLQEKLGYDFHSNDLVVEAVTHPSFAYSDSSSYQRLEFLGDAFLNLVVVRYLYEKFPTATPHQLTYLRAKVVCSPTLAYLAITKLDSHKIILANNMDLCRAIDQYVPILETLSPDEIVKRSWKYDPPKAISDVFESVVGAVLVDTGYDYEKAAAVVEILMEDVLSVLFPSMATNPVSEFLEWTAKQGCEKSNKQNKKLPMDGVGTEEGVVVTVHSKVIVGPVLASSQGVARFIAAERALTILSDPSNPLSLAKLCDCHTSMQVDAVMPNQVSPATVPTVHVADDGSVEMDARGQIPVQVDVNSTVEGVEQRAVQVDMEQDDD</sequence>
<dbReference type="STRING" id="2316362.A0A4Q2DEK6"/>
<dbReference type="Proteomes" id="UP000290288">
    <property type="component" value="Unassembled WGS sequence"/>
</dbReference>
<dbReference type="CDD" id="cd18034">
    <property type="entry name" value="DEXHc_dicer"/>
    <property type="match status" value="1"/>
</dbReference>
<dbReference type="PANTHER" id="PTHR14950:SF37">
    <property type="entry name" value="ENDORIBONUCLEASE DICER"/>
    <property type="match status" value="1"/>
</dbReference>
<evidence type="ECO:0000259" key="14">
    <source>
        <dbReference type="PROSITE" id="PS51192"/>
    </source>
</evidence>
<protein>
    <recommendedName>
        <fullName evidence="19">Dicer-like protein 1</fullName>
    </recommendedName>
</protein>
<evidence type="ECO:0000256" key="8">
    <source>
        <dbReference type="ARBA" id="ARBA00022842"/>
    </source>
</evidence>
<feature type="domain" description="Dicer dsRNA-binding fold" evidence="16">
    <location>
        <begin position="560"/>
        <end position="660"/>
    </location>
</feature>
<dbReference type="GO" id="GO:0003677">
    <property type="term" value="F:DNA binding"/>
    <property type="evidence" value="ECO:0007669"/>
    <property type="project" value="InterPro"/>
</dbReference>
<dbReference type="InterPro" id="IPR005034">
    <property type="entry name" value="Dicer_dimerisation"/>
</dbReference>
<dbReference type="Pfam" id="PF00271">
    <property type="entry name" value="Helicase_C"/>
    <property type="match status" value="1"/>
</dbReference>
<gene>
    <name evidence="17" type="ORF">EST38_g7878</name>
</gene>
<dbReference type="GO" id="GO:0006396">
    <property type="term" value="P:RNA processing"/>
    <property type="evidence" value="ECO:0007669"/>
    <property type="project" value="InterPro"/>
</dbReference>
<dbReference type="GO" id="GO:0003723">
    <property type="term" value="F:RNA binding"/>
    <property type="evidence" value="ECO:0007669"/>
    <property type="project" value="UniProtKB-UniRule"/>
</dbReference>
<keyword evidence="10" id="KW-0464">Manganese</keyword>
<feature type="domain" description="Helicase ATP-binding" evidence="14">
    <location>
        <begin position="25"/>
        <end position="200"/>
    </location>
</feature>
<dbReference type="GO" id="GO:0004525">
    <property type="term" value="F:ribonuclease III activity"/>
    <property type="evidence" value="ECO:0007669"/>
    <property type="project" value="InterPro"/>
</dbReference>
<evidence type="ECO:0000256" key="1">
    <source>
        <dbReference type="ARBA" id="ARBA00001936"/>
    </source>
</evidence>
<keyword evidence="9" id="KW-0943">RNA-mediated gene silencing</keyword>
<dbReference type="SMART" id="SM00487">
    <property type="entry name" value="DEXDc"/>
    <property type="match status" value="1"/>
</dbReference>
<dbReference type="GO" id="GO:0005524">
    <property type="term" value="F:ATP binding"/>
    <property type="evidence" value="ECO:0007669"/>
    <property type="project" value="UniProtKB-KW"/>
</dbReference>
<dbReference type="Pfam" id="PF00636">
    <property type="entry name" value="Ribonuclease_3"/>
    <property type="match status" value="2"/>
</dbReference>
<dbReference type="PROSITE" id="PS51327">
    <property type="entry name" value="DICER_DSRBF"/>
    <property type="match status" value="1"/>
</dbReference>
<evidence type="ECO:0000259" key="15">
    <source>
        <dbReference type="PROSITE" id="PS51194"/>
    </source>
</evidence>
<dbReference type="GO" id="GO:0046872">
    <property type="term" value="F:metal ion binding"/>
    <property type="evidence" value="ECO:0007669"/>
    <property type="project" value="UniProtKB-KW"/>
</dbReference>
<evidence type="ECO:0000256" key="12">
    <source>
        <dbReference type="SAM" id="MobiDB-lite"/>
    </source>
</evidence>
<dbReference type="PROSITE" id="PS50142">
    <property type="entry name" value="RNASE_3_2"/>
    <property type="match status" value="2"/>
</dbReference>
<keyword evidence="3" id="KW-0677">Repeat</keyword>
<dbReference type="SUPFAM" id="SSF52540">
    <property type="entry name" value="P-loop containing nucleoside triphosphate hydrolases"/>
    <property type="match status" value="1"/>
</dbReference>
<dbReference type="Pfam" id="PF03368">
    <property type="entry name" value="Dicer_dimer"/>
    <property type="match status" value="1"/>
</dbReference>
<feature type="domain" description="RNase III" evidence="13">
    <location>
        <begin position="937"/>
        <end position="1085"/>
    </location>
</feature>
<dbReference type="PROSITE" id="PS00517">
    <property type="entry name" value="RNASE_3_1"/>
    <property type="match status" value="1"/>
</dbReference>
<dbReference type="CDD" id="cd00593">
    <property type="entry name" value="RIBOc"/>
    <property type="match status" value="2"/>
</dbReference>
<dbReference type="InterPro" id="IPR000999">
    <property type="entry name" value="RNase_III_dom"/>
</dbReference>
<dbReference type="SMART" id="SM00490">
    <property type="entry name" value="HELICc"/>
    <property type="match status" value="1"/>
</dbReference>
<comment type="similarity">
    <text evidence="11">Belongs to the helicase family. Dicer subfamily.</text>
</comment>
<feature type="compositionally biased region" description="Acidic residues" evidence="12">
    <location>
        <begin position="534"/>
        <end position="543"/>
    </location>
</feature>
<dbReference type="PANTHER" id="PTHR14950">
    <property type="entry name" value="DICER-RELATED"/>
    <property type="match status" value="1"/>
</dbReference>
<evidence type="ECO:0000256" key="3">
    <source>
        <dbReference type="ARBA" id="ARBA00022737"/>
    </source>
</evidence>
<evidence type="ECO:0000256" key="6">
    <source>
        <dbReference type="ARBA" id="ARBA00022806"/>
    </source>
</evidence>
<feature type="domain" description="Helicase C-terminal" evidence="15">
    <location>
        <begin position="365"/>
        <end position="533"/>
    </location>
</feature>
<keyword evidence="18" id="KW-1185">Reference proteome</keyword>
<dbReference type="OrthoDB" id="416741at2759"/>
<dbReference type="InterPro" id="IPR014001">
    <property type="entry name" value="Helicase_ATP-bd"/>
</dbReference>
<name>A0A4Q2DEK6_9AGAR</name>
<dbReference type="InterPro" id="IPR036389">
    <property type="entry name" value="RNase_III_sf"/>
</dbReference>
<evidence type="ECO:0008006" key="19">
    <source>
        <dbReference type="Google" id="ProtNLM"/>
    </source>
</evidence>
<keyword evidence="6" id="KW-0347">Helicase</keyword>
<evidence type="ECO:0000256" key="9">
    <source>
        <dbReference type="ARBA" id="ARBA00023158"/>
    </source>
</evidence>
<evidence type="ECO:0000256" key="10">
    <source>
        <dbReference type="ARBA" id="ARBA00023211"/>
    </source>
</evidence>
<dbReference type="Pfam" id="PF04851">
    <property type="entry name" value="ResIII"/>
    <property type="match status" value="1"/>
</dbReference>
<dbReference type="EMBL" id="SDEE01000299">
    <property type="protein sequence ID" value="RXW17969.1"/>
    <property type="molecule type" value="Genomic_DNA"/>
</dbReference>
<feature type="domain" description="RNase III" evidence="13">
    <location>
        <begin position="1123"/>
        <end position="1270"/>
    </location>
</feature>
<reference evidence="17 18" key="1">
    <citation type="submission" date="2019-01" db="EMBL/GenBank/DDBJ databases">
        <title>Draft genome sequence of Psathyrella aberdarensis IHI B618.</title>
        <authorList>
            <person name="Buettner E."/>
            <person name="Kellner H."/>
        </authorList>
    </citation>
    <scope>NUCLEOTIDE SEQUENCE [LARGE SCALE GENOMIC DNA]</scope>
    <source>
        <strain evidence="17 18">IHI B618</strain>
    </source>
</reference>
<organism evidence="17 18">
    <name type="scientific">Candolleomyces aberdarensis</name>
    <dbReference type="NCBI Taxonomy" id="2316362"/>
    <lineage>
        <taxon>Eukaryota</taxon>
        <taxon>Fungi</taxon>
        <taxon>Dikarya</taxon>
        <taxon>Basidiomycota</taxon>
        <taxon>Agaricomycotina</taxon>
        <taxon>Agaricomycetes</taxon>
        <taxon>Agaricomycetidae</taxon>
        <taxon>Agaricales</taxon>
        <taxon>Agaricineae</taxon>
        <taxon>Psathyrellaceae</taxon>
        <taxon>Candolleomyces</taxon>
    </lineage>
</organism>
<evidence type="ECO:0000259" key="16">
    <source>
        <dbReference type="PROSITE" id="PS51327"/>
    </source>
</evidence>
<keyword evidence="2" id="KW-0479">Metal-binding</keyword>